<name>A0A0D1Z9F8_EXOME</name>
<dbReference type="InterPro" id="IPR049492">
    <property type="entry name" value="BD-FAE-like_dom"/>
</dbReference>
<evidence type="ECO:0000259" key="2">
    <source>
        <dbReference type="Pfam" id="PF20434"/>
    </source>
</evidence>
<dbReference type="Gene3D" id="3.40.50.1820">
    <property type="entry name" value="alpha/beta hydrolase"/>
    <property type="match status" value="1"/>
</dbReference>
<keyword evidence="4" id="KW-1185">Reference proteome</keyword>
<dbReference type="PANTHER" id="PTHR48081">
    <property type="entry name" value="AB HYDROLASE SUPERFAMILY PROTEIN C4A8.06C"/>
    <property type="match status" value="1"/>
</dbReference>
<gene>
    <name evidence="3" type="ORF">PV10_07935</name>
</gene>
<sequence length="362" mass="40771">MKRPGFGIPESLYIAGRRKFSPFGSTRWPHILHCSCITRKMDKLPAFGRDVFAASVPTFQIFGDLLRRPERLALLNSIPREVHRFGHHERQTLDLYRSSHKSQRRSIFIFIHGGANVSGGSIAPEIKGEVVYKGLGYFLAEELGYDAIIINYRLLQHGAVFNTGGEDLDLVIRWVTENLCLEGEKRDMVVMGNSAGGLHLASWLFDEAFTSSTQRVLEPSAKLHLRRAIILSSTMLADPDNEFVAPMVPNLLRYYKTRENIVQNAPLNLMRRKFGRRSADKDGGSTMLLPHLLLVAAEYDPIFLIETEKTLMTEWKELGGQAEYWELQGHNHLSPPLALGTGDKAAEAWGFELAKRLSDISP</sequence>
<dbReference type="Pfam" id="PF20434">
    <property type="entry name" value="BD-FAE"/>
    <property type="match status" value="1"/>
</dbReference>
<protein>
    <recommendedName>
        <fullName evidence="2">BD-FAE-like domain-containing protein</fullName>
    </recommendedName>
</protein>
<dbReference type="SUPFAM" id="SSF53474">
    <property type="entry name" value="alpha/beta-Hydrolases"/>
    <property type="match status" value="1"/>
</dbReference>
<dbReference type="RefSeq" id="XP_016222228.1">
    <property type="nucleotide sequence ID" value="XM_016372896.1"/>
</dbReference>
<dbReference type="InterPro" id="IPR050300">
    <property type="entry name" value="GDXG_lipolytic_enzyme"/>
</dbReference>
<dbReference type="OMA" id="LCHANIA"/>
<evidence type="ECO:0000313" key="4">
    <source>
        <dbReference type="Proteomes" id="UP000054302"/>
    </source>
</evidence>
<dbReference type="InterPro" id="IPR029058">
    <property type="entry name" value="AB_hydrolase_fold"/>
</dbReference>
<reference evidence="3 4" key="1">
    <citation type="submission" date="2015-01" db="EMBL/GenBank/DDBJ databases">
        <title>The Genome Sequence of Exophiala mesophila CBS40295.</title>
        <authorList>
            <consortium name="The Broad Institute Genomics Platform"/>
            <person name="Cuomo C."/>
            <person name="de Hoog S."/>
            <person name="Gorbushina A."/>
            <person name="Stielow B."/>
            <person name="Teixiera M."/>
            <person name="Abouelleil A."/>
            <person name="Chapman S.B."/>
            <person name="Priest M."/>
            <person name="Young S.K."/>
            <person name="Wortman J."/>
            <person name="Nusbaum C."/>
            <person name="Birren B."/>
        </authorList>
    </citation>
    <scope>NUCLEOTIDE SEQUENCE [LARGE SCALE GENOMIC DNA]</scope>
    <source>
        <strain evidence="3 4">CBS 40295</strain>
    </source>
</reference>
<feature type="domain" description="BD-FAE-like" evidence="2">
    <location>
        <begin position="93"/>
        <end position="202"/>
    </location>
</feature>
<dbReference type="GO" id="GO:0016787">
    <property type="term" value="F:hydrolase activity"/>
    <property type="evidence" value="ECO:0007669"/>
    <property type="project" value="UniProtKB-KW"/>
</dbReference>
<dbReference type="EMBL" id="KN847524">
    <property type="protein sequence ID" value="KIV90654.1"/>
    <property type="molecule type" value="Genomic_DNA"/>
</dbReference>
<evidence type="ECO:0000256" key="1">
    <source>
        <dbReference type="ARBA" id="ARBA00022801"/>
    </source>
</evidence>
<proteinExistence type="predicted"/>
<dbReference type="STRING" id="212818.A0A0D1Z9F8"/>
<organism evidence="3 4">
    <name type="scientific">Exophiala mesophila</name>
    <name type="common">Black yeast-like fungus</name>
    <dbReference type="NCBI Taxonomy" id="212818"/>
    <lineage>
        <taxon>Eukaryota</taxon>
        <taxon>Fungi</taxon>
        <taxon>Dikarya</taxon>
        <taxon>Ascomycota</taxon>
        <taxon>Pezizomycotina</taxon>
        <taxon>Eurotiomycetes</taxon>
        <taxon>Chaetothyriomycetidae</taxon>
        <taxon>Chaetothyriales</taxon>
        <taxon>Herpotrichiellaceae</taxon>
        <taxon>Exophiala</taxon>
    </lineage>
</organism>
<dbReference type="OrthoDB" id="433474at2759"/>
<dbReference type="HOGENOM" id="CLU_012494_8_1_1"/>
<keyword evidence="1" id="KW-0378">Hydrolase</keyword>
<dbReference type="VEuPathDB" id="FungiDB:PV10_07935"/>
<dbReference type="Proteomes" id="UP000054302">
    <property type="component" value="Unassembled WGS sequence"/>
</dbReference>
<dbReference type="PANTHER" id="PTHR48081:SF33">
    <property type="entry name" value="KYNURENINE FORMAMIDASE"/>
    <property type="match status" value="1"/>
</dbReference>
<dbReference type="GeneID" id="27325780"/>
<accession>A0A0D1Z9F8</accession>
<dbReference type="AlphaFoldDB" id="A0A0D1Z9F8"/>
<evidence type="ECO:0000313" key="3">
    <source>
        <dbReference type="EMBL" id="KIV90654.1"/>
    </source>
</evidence>